<comment type="similarity">
    <text evidence="2">Belongs to the DsrC/TusE family.</text>
</comment>
<dbReference type="NCBIfam" id="TIGR03342">
    <property type="entry name" value="dsrC_tusE_dsvC"/>
    <property type="match status" value="1"/>
</dbReference>
<comment type="caution">
    <text evidence="4">The sequence shown here is derived from an EMBL/GenBank/DDBJ whole genome shotgun (WGS) entry which is preliminary data.</text>
</comment>
<evidence type="ECO:0000256" key="3">
    <source>
        <dbReference type="ARBA" id="ARBA00022490"/>
    </source>
</evidence>
<dbReference type="Gene3D" id="1.10.10.370">
    <property type="entry name" value="DsrC-like protein, C-terminal domain"/>
    <property type="match status" value="1"/>
</dbReference>
<protein>
    <submittedName>
        <fullName evidence="4">TusE/DsrC/DsvC family sulfur relay protein</fullName>
    </submittedName>
</protein>
<keyword evidence="3" id="KW-0963">Cytoplasm</keyword>
<keyword evidence="5" id="KW-1185">Reference proteome</keyword>
<dbReference type="InterPro" id="IPR025526">
    <property type="entry name" value="DsrC-like_dom_sf"/>
</dbReference>
<evidence type="ECO:0000256" key="1">
    <source>
        <dbReference type="ARBA" id="ARBA00004496"/>
    </source>
</evidence>
<dbReference type="InterPro" id="IPR042072">
    <property type="entry name" value="DsrC-like_C"/>
</dbReference>
<dbReference type="PANTHER" id="PTHR37010:SF1">
    <property type="entry name" value="SULFURTRANSFERASE TUSE"/>
    <property type="match status" value="1"/>
</dbReference>
<gene>
    <name evidence="4" type="ORF">GCM10009810_09050</name>
</gene>
<sequence length="105" mass="11549">MPTNTIEGYTFAVNDEGFFTDRTQWSEPLAAVLAELVGIEHLTEKHWAPLHFMRDDAAKTGVTPTLRRMQAVGGFDVKDLFALFPGKPAKKMAYLAGLPKPVGCV</sequence>
<organism evidence="4 5">
    <name type="scientific">Nostocoides vanveenii</name>
    <dbReference type="NCBI Taxonomy" id="330835"/>
    <lineage>
        <taxon>Bacteria</taxon>
        <taxon>Bacillati</taxon>
        <taxon>Actinomycetota</taxon>
        <taxon>Actinomycetes</taxon>
        <taxon>Micrococcales</taxon>
        <taxon>Intrasporangiaceae</taxon>
        <taxon>Nostocoides</taxon>
    </lineage>
</organism>
<dbReference type="PANTHER" id="PTHR37010">
    <property type="entry name" value="SULFURTRANSFERASE TUSE"/>
    <property type="match status" value="1"/>
</dbReference>
<comment type="subcellular location">
    <subcellularLocation>
        <location evidence="1">Cytoplasm</location>
    </subcellularLocation>
</comment>
<evidence type="ECO:0000256" key="2">
    <source>
        <dbReference type="ARBA" id="ARBA00005718"/>
    </source>
</evidence>
<proteinExistence type="inferred from homology"/>
<evidence type="ECO:0000313" key="4">
    <source>
        <dbReference type="EMBL" id="GAA1750897.1"/>
    </source>
</evidence>
<evidence type="ECO:0000313" key="5">
    <source>
        <dbReference type="Proteomes" id="UP001501475"/>
    </source>
</evidence>
<dbReference type="Pfam" id="PF04358">
    <property type="entry name" value="DsrC"/>
    <property type="match status" value="1"/>
</dbReference>
<dbReference type="RefSeq" id="WP_344062728.1">
    <property type="nucleotide sequence ID" value="NZ_BAAAPN010000024.1"/>
</dbReference>
<dbReference type="Proteomes" id="UP001501475">
    <property type="component" value="Unassembled WGS sequence"/>
</dbReference>
<dbReference type="PIRSF" id="PIRSF006223">
    <property type="entry name" value="DsrC_TusE"/>
    <property type="match status" value="1"/>
</dbReference>
<accession>A0ABP4WFC8</accession>
<reference evidence="5" key="1">
    <citation type="journal article" date="2019" name="Int. J. Syst. Evol. Microbiol.">
        <title>The Global Catalogue of Microorganisms (GCM) 10K type strain sequencing project: providing services to taxonomists for standard genome sequencing and annotation.</title>
        <authorList>
            <consortium name="The Broad Institute Genomics Platform"/>
            <consortium name="The Broad Institute Genome Sequencing Center for Infectious Disease"/>
            <person name="Wu L."/>
            <person name="Ma J."/>
        </authorList>
    </citation>
    <scope>NUCLEOTIDE SEQUENCE [LARGE SCALE GENOMIC DNA]</scope>
    <source>
        <strain evidence="5">JCM 15591</strain>
    </source>
</reference>
<name>A0ABP4WFC8_9MICO</name>
<dbReference type="InterPro" id="IPR007453">
    <property type="entry name" value="DsrC/TusE"/>
</dbReference>
<dbReference type="Gene3D" id="3.30.1420.10">
    <property type="match status" value="1"/>
</dbReference>
<dbReference type="InterPro" id="IPR043163">
    <property type="entry name" value="DsrC-like_N"/>
</dbReference>
<dbReference type="SUPFAM" id="SSF69721">
    <property type="entry name" value="DsrC, the gamma subunit of dissimilatory sulfite reductase"/>
    <property type="match status" value="1"/>
</dbReference>
<dbReference type="EMBL" id="BAAAPN010000024">
    <property type="protein sequence ID" value="GAA1750897.1"/>
    <property type="molecule type" value="Genomic_DNA"/>
</dbReference>